<name>J6F6D8_TRIAS</name>
<accession>J6F6D8</accession>
<reference evidence="1 2" key="1">
    <citation type="journal article" date="2012" name="Eukaryot. Cell">
        <title>Draft genome sequence of CBS 2479, the standard type strain of Trichosporon asahii.</title>
        <authorList>
            <person name="Yang R.Y."/>
            <person name="Li H.T."/>
            <person name="Zhu H."/>
            <person name="Zhou G.P."/>
            <person name="Wang M."/>
            <person name="Wang L."/>
        </authorList>
    </citation>
    <scope>NUCLEOTIDE SEQUENCE [LARGE SCALE GENOMIC DNA]</scope>
    <source>
        <strain evidence="2">ATCC 90039 / CBS 2479 / JCM 2466 / KCTC 7840 / NCYC 2677 / UAMH 7654</strain>
    </source>
</reference>
<dbReference type="KEGG" id="tasa:A1Q1_03073"/>
<protein>
    <submittedName>
        <fullName evidence="1">Uncharacterized protein</fullName>
    </submittedName>
</protein>
<dbReference type="Proteomes" id="UP000002748">
    <property type="component" value="Unassembled WGS sequence"/>
</dbReference>
<evidence type="ECO:0000313" key="2">
    <source>
        <dbReference type="Proteomes" id="UP000002748"/>
    </source>
</evidence>
<sequence>MVQDTPTPSPITTLVNELTPVFATNLENAGVSSCKAEETAKAAGEKVKARLTALLKEATSAEKSRILTVSPTVRTQIAGDAKQALFDRMYVLALATWVQAALQVLNGNCECAPLPALYAPDGARLRESPPMKVWNNMCDNIESAYESAKDTVGDWLIAAGEWLKE</sequence>
<dbReference type="AlphaFoldDB" id="J6F6D8"/>
<dbReference type="GeneID" id="25986586"/>
<comment type="caution">
    <text evidence="1">The sequence shown here is derived from an EMBL/GenBank/DDBJ whole genome shotgun (WGS) entry which is preliminary data.</text>
</comment>
<dbReference type="VEuPathDB" id="FungiDB:A1Q1_03073"/>
<gene>
    <name evidence="1" type="ORF">A1Q1_03073</name>
</gene>
<evidence type="ECO:0000313" key="1">
    <source>
        <dbReference type="EMBL" id="EJT52619.1"/>
    </source>
</evidence>
<organism evidence="1 2">
    <name type="scientific">Trichosporon asahii var. asahii (strain ATCC 90039 / CBS 2479 / JCM 2466 / KCTC 7840 / NBRC 103889/ NCYC 2677 / UAMH 7654)</name>
    <name type="common">Yeast</name>
    <dbReference type="NCBI Taxonomy" id="1186058"/>
    <lineage>
        <taxon>Eukaryota</taxon>
        <taxon>Fungi</taxon>
        <taxon>Dikarya</taxon>
        <taxon>Basidiomycota</taxon>
        <taxon>Agaricomycotina</taxon>
        <taxon>Tremellomycetes</taxon>
        <taxon>Trichosporonales</taxon>
        <taxon>Trichosporonaceae</taxon>
        <taxon>Trichosporon</taxon>
    </lineage>
</organism>
<dbReference type="EMBL" id="ALBS01000021">
    <property type="protein sequence ID" value="EJT52619.1"/>
    <property type="molecule type" value="Genomic_DNA"/>
</dbReference>
<dbReference type="RefSeq" id="XP_014183638.1">
    <property type="nucleotide sequence ID" value="XM_014328163.1"/>
</dbReference>
<dbReference type="HOGENOM" id="CLU_1611974_0_0_1"/>
<proteinExistence type="predicted"/>